<proteinExistence type="predicted"/>
<name>A0A0E9WTW0_ANGAN</name>
<accession>A0A0E9WTW0</accession>
<reference evidence="1" key="2">
    <citation type="journal article" date="2015" name="Fish Shellfish Immunol.">
        <title>Early steps in the European eel (Anguilla anguilla)-Vibrio vulnificus interaction in the gills: Role of the RtxA13 toxin.</title>
        <authorList>
            <person name="Callol A."/>
            <person name="Pajuelo D."/>
            <person name="Ebbesson L."/>
            <person name="Teles M."/>
            <person name="MacKenzie S."/>
            <person name="Amaro C."/>
        </authorList>
    </citation>
    <scope>NUCLEOTIDE SEQUENCE</scope>
</reference>
<sequence>MSAYNLLYNSETIRTFTTVQQESRKSYRKSTSPALRYIMDPPV</sequence>
<reference evidence="1" key="1">
    <citation type="submission" date="2014-11" db="EMBL/GenBank/DDBJ databases">
        <authorList>
            <person name="Amaro Gonzalez C."/>
        </authorList>
    </citation>
    <scope>NUCLEOTIDE SEQUENCE</scope>
</reference>
<dbReference type="EMBL" id="GBXM01015587">
    <property type="protein sequence ID" value="JAH92990.1"/>
    <property type="molecule type" value="Transcribed_RNA"/>
</dbReference>
<evidence type="ECO:0000313" key="1">
    <source>
        <dbReference type="EMBL" id="JAH92990.1"/>
    </source>
</evidence>
<organism evidence="1">
    <name type="scientific">Anguilla anguilla</name>
    <name type="common">European freshwater eel</name>
    <name type="synonym">Muraena anguilla</name>
    <dbReference type="NCBI Taxonomy" id="7936"/>
    <lineage>
        <taxon>Eukaryota</taxon>
        <taxon>Metazoa</taxon>
        <taxon>Chordata</taxon>
        <taxon>Craniata</taxon>
        <taxon>Vertebrata</taxon>
        <taxon>Euteleostomi</taxon>
        <taxon>Actinopterygii</taxon>
        <taxon>Neopterygii</taxon>
        <taxon>Teleostei</taxon>
        <taxon>Anguilliformes</taxon>
        <taxon>Anguillidae</taxon>
        <taxon>Anguilla</taxon>
    </lineage>
</organism>
<dbReference type="AlphaFoldDB" id="A0A0E9WTW0"/>
<protein>
    <submittedName>
        <fullName evidence="1">Uncharacterized protein</fullName>
    </submittedName>
</protein>